<feature type="region of interest" description="Disordered" evidence="1">
    <location>
        <begin position="50"/>
        <end position="90"/>
    </location>
</feature>
<dbReference type="AlphaFoldDB" id="A0A5A7QES8"/>
<proteinExistence type="predicted"/>
<comment type="caution">
    <text evidence="2">The sequence shown here is derived from an EMBL/GenBank/DDBJ whole genome shotgun (WGS) entry which is preliminary data.</text>
</comment>
<feature type="compositionally biased region" description="Basic and acidic residues" evidence="1">
    <location>
        <begin position="50"/>
        <end position="67"/>
    </location>
</feature>
<evidence type="ECO:0000313" key="2">
    <source>
        <dbReference type="EMBL" id="GER42907.1"/>
    </source>
</evidence>
<gene>
    <name evidence="2" type="ORF">STAS_19715</name>
</gene>
<name>A0A5A7QES8_STRAF</name>
<organism evidence="2 3">
    <name type="scientific">Striga asiatica</name>
    <name type="common">Asiatic witchweed</name>
    <name type="synonym">Buchnera asiatica</name>
    <dbReference type="NCBI Taxonomy" id="4170"/>
    <lineage>
        <taxon>Eukaryota</taxon>
        <taxon>Viridiplantae</taxon>
        <taxon>Streptophyta</taxon>
        <taxon>Embryophyta</taxon>
        <taxon>Tracheophyta</taxon>
        <taxon>Spermatophyta</taxon>
        <taxon>Magnoliopsida</taxon>
        <taxon>eudicotyledons</taxon>
        <taxon>Gunneridae</taxon>
        <taxon>Pentapetalae</taxon>
        <taxon>asterids</taxon>
        <taxon>lamiids</taxon>
        <taxon>Lamiales</taxon>
        <taxon>Orobanchaceae</taxon>
        <taxon>Buchnereae</taxon>
        <taxon>Striga</taxon>
    </lineage>
</organism>
<dbReference type="Proteomes" id="UP000325081">
    <property type="component" value="Unassembled WGS sequence"/>
</dbReference>
<accession>A0A5A7QES8</accession>
<reference evidence="3" key="1">
    <citation type="journal article" date="2019" name="Curr. Biol.">
        <title>Genome Sequence of Striga asiatica Provides Insight into the Evolution of Plant Parasitism.</title>
        <authorList>
            <person name="Yoshida S."/>
            <person name="Kim S."/>
            <person name="Wafula E.K."/>
            <person name="Tanskanen J."/>
            <person name="Kim Y.M."/>
            <person name="Honaas L."/>
            <person name="Yang Z."/>
            <person name="Spallek T."/>
            <person name="Conn C.E."/>
            <person name="Ichihashi Y."/>
            <person name="Cheong K."/>
            <person name="Cui S."/>
            <person name="Der J.P."/>
            <person name="Gundlach H."/>
            <person name="Jiao Y."/>
            <person name="Hori C."/>
            <person name="Ishida J.K."/>
            <person name="Kasahara H."/>
            <person name="Kiba T."/>
            <person name="Kim M.S."/>
            <person name="Koo N."/>
            <person name="Laohavisit A."/>
            <person name="Lee Y.H."/>
            <person name="Lumba S."/>
            <person name="McCourt P."/>
            <person name="Mortimer J.C."/>
            <person name="Mutuku J.M."/>
            <person name="Nomura T."/>
            <person name="Sasaki-Sekimoto Y."/>
            <person name="Seto Y."/>
            <person name="Wang Y."/>
            <person name="Wakatake T."/>
            <person name="Sakakibara H."/>
            <person name="Demura T."/>
            <person name="Yamaguchi S."/>
            <person name="Yoneyama K."/>
            <person name="Manabe R.I."/>
            <person name="Nelson D.C."/>
            <person name="Schulman A.H."/>
            <person name="Timko M.P."/>
            <person name="dePamphilis C.W."/>
            <person name="Choi D."/>
            <person name="Shirasu K."/>
        </authorList>
    </citation>
    <scope>NUCLEOTIDE SEQUENCE [LARGE SCALE GENOMIC DNA]</scope>
    <source>
        <strain evidence="3">cv. UVA1</strain>
    </source>
</reference>
<dbReference type="EMBL" id="BKCP01006493">
    <property type="protein sequence ID" value="GER42907.1"/>
    <property type="molecule type" value="Genomic_DNA"/>
</dbReference>
<keyword evidence="3" id="KW-1185">Reference proteome</keyword>
<evidence type="ECO:0000313" key="3">
    <source>
        <dbReference type="Proteomes" id="UP000325081"/>
    </source>
</evidence>
<protein>
    <submittedName>
        <fullName evidence="2">Sodium/hydrogen exchanger 3</fullName>
    </submittedName>
</protein>
<evidence type="ECO:0000256" key="1">
    <source>
        <dbReference type="SAM" id="MobiDB-lite"/>
    </source>
</evidence>
<sequence>MGAAARTQQLVLKRLHPERNPVHAKTHQIPERHVIKRAGVHLHRDFRIRSHTELGGKRGEDRADEARRYKRGGPTAQKHRAEGLARGGRGLDFPAQGADVAGDSRVISAARVLVGAEGDDGEVAIVAAAAAEGEVDVGGFGGELVEK</sequence>